<dbReference type="EMBL" id="JAGTXO010000064">
    <property type="protein sequence ID" value="KAG8457735.1"/>
    <property type="molecule type" value="Genomic_DNA"/>
</dbReference>
<dbReference type="Proteomes" id="UP000751190">
    <property type="component" value="Unassembled WGS sequence"/>
</dbReference>
<feature type="transmembrane region" description="Helical" evidence="2">
    <location>
        <begin position="167"/>
        <end position="187"/>
    </location>
</feature>
<dbReference type="GO" id="GO:0046475">
    <property type="term" value="P:glycerophospholipid catabolic process"/>
    <property type="evidence" value="ECO:0007669"/>
    <property type="project" value="TreeGrafter"/>
</dbReference>
<dbReference type="GO" id="GO:0005509">
    <property type="term" value="F:calcium ion binding"/>
    <property type="evidence" value="ECO:0007669"/>
    <property type="project" value="TreeGrafter"/>
</dbReference>
<feature type="transmembrane region" description="Helical" evidence="2">
    <location>
        <begin position="429"/>
        <end position="448"/>
    </location>
</feature>
<keyword evidence="2" id="KW-0812">Transmembrane</keyword>
<feature type="transmembrane region" description="Helical" evidence="2">
    <location>
        <begin position="805"/>
        <end position="825"/>
    </location>
</feature>
<dbReference type="GO" id="GO:0047498">
    <property type="term" value="F:calcium-dependent phospholipase A2 activity"/>
    <property type="evidence" value="ECO:0007669"/>
    <property type="project" value="TreeGrafter"/>
</dbReference>
<dbReference type="Gene3D" id="3.40.1090.10">
    <property type="entry name" value="Cytosolic phospholipase A2 catalytic domain"/>
    <property type="match status" value="1"/>
</dbReference>
<dbReference type="OMA" id="CESCHAL"/>
<protein>
    <recommendedName>
        <fullName evidence="5">PNPLA domain-containing protein</fullName>
    </recommendedName>
</protein>
<feature type="transmembrane region" description="Helical" evidence="2">
    <location>
        <begin position="455"/>
        <end position="473"/>
    </location>
</feature>
<evidence type="ECO:0008006" key="5">
    <source>
        <dbReference type="Google" id="ProtNLM"/>
    </source>
</evidence>
<dbReference type="PANTHER" id="PTHR10728">
    <property type="entry name" value="CYTOSOLIC PHOSPHOLIPASE A2"/>
    <property type="match status" value="1"/>
</dbReference>
<organism evidence="3 4">
    <name type="scientific">Diacronema lutheri</name>
    <name type="common">Unicellular marine alga</name>
    <name type="synonym">Monochrysis lutheri</name>
    <dbReference type="NCBI Taxonomy" id="2081491"/>
    <lineage>
        <taxon>Eukaryota</taxon>
        <taxon>Haptista</taxon>
        <taxon>Haptophyta</taxon>
        <taxon>Pavlovophyceae</taxon>
        <taxon>Pavlovales</taxon>
        <taxon>Pavlovaceae</taxon>
        <taxon>Diacronema</taxon>
    </lineage>
</organism>
<proteinExistence type="predicted"/>
<keyword evidence="2" id="KW-0472">Membrane</keyword>
<dbReference type="AlphaFoldDB" id="A0A8J5XBQ4"/>
<dbReference type="OrthoDB" id="5972340at2759"/>
<feature type="region of interest" description="Disordered" evidence="1">
    <location>
        <begin position="367"/>
        <end position="386"/>
    </location>
</feature>
<accession>A0A8J5XBQ4</accession>
<evidence type="ECO:0000256" key="1">
    <source>
        <dbReference type="SAM" id="MobiDB-lite"/>
    </source>
</evidence>
<evidence type="ECO:0000313" key="3">
    <source>
        <dbReference type="EMBL" id="KAG8457735.1"/>
    </source>
</evidence>
<dbReference type="GO" id="GO:0005544">
    <property type="term" value="F:calcium-dependent phospholipid binding"/>
    <property type="evidence" value="ECO:0007669"/>
    <property type="project" value="TreeGrafter"/>
</dbReference>
<feature type="transmembrane region" description="Helical" evidence="2">
    <location>
        <begin position="234"/>
        <end position="256"/>
    </location>
</feature>
<name>A0A8J5XBQ4_DIALT</name>
<keyword evidence="2" id="KW-1133">Transmembrane helix</keyword>
<reference evidence="3" key="1">
    <citation type="submission" date="2021-05" db="EMBL/GenBank/DDBJ databases">
        <title>The genome of the haptophyte Pavlova lutheri (Diacronema luteri, Pavlovales) - a model for lipid biosynthesis in eukaryotic algae.</title>
        <authorList>
            <person name="Hulatt C.J."/>
            <person name="Posewitz M.C."/>
        </authorList>
    </citation>
    <scope>NUCLEOTIDE SEQUENCE</scope>
    <source>
        <strain evidence="3">NIVA-4/92</strain>
    </source>
</reference>
<evidence type="ECO:0000313" key="4">
    <source>
        <dbReference type="Proteomes" id="UP000751190"/>
    </source>
</evidence>
<dbReference type="InterPro" id="IPR016035">
    <property type="entry name" value="Acyl_Trfase/lysoPLipase"/>
</dbReference>
<feature type="transmembrane region" description="Helical" evidence="2">
    <location>
        <begin position="546"/>
        <end position="566"/>
    </location>
</feature>
<feature type="transmembrane region" description="Helical" evidence="2">
    <location>
        <begin position="277"/>
        <end position="298"/>
    </location>
</feature>
<dbReference type="GO" id="GO:0005829">
    <property type="term" value="C:cytosol"/>
    <property type="evidence" value="ECO:0007669"/>
    <property type="project" value="TreeGrafter"/>
</dbReference>
<feature type="compositionally biased region" description="Gly residues" evidence="1">
    <location>
        <begin position="371"/>
        <end position="386"/>
    </location>
</feature>
<gene>
    <name evidence="3" type="ORF">KFE25_013241</name>
</gene>
<dbReference type="SUPFAM" id="SSF52151">
    <property type="entry name" value="FabD/lysophospholipase-like"/>
    <property type="match status" value="1"/>
</dbReference>
<dbReference type="PANTHER" id="PTHR10728:SF40">
    <property type="entry name" value="PATATIN FAMILY PROTEIN"/>
    <property type="match status" value="1"/>
</dbReference>
<comment type="caution">
    <text evidence="3">The sequence shown here is derived from an EMBL/GenBank/DDBJ whole genome shotgun (WGS) entry which is preliminary data.</text>
</comment>
<evidence type="ECO:0000256" key="2">
    <source>
        <dbReference type="SAM" id="Phobius"/>
    </source>
</evidence>
<feature type="transmembrane region" description="Helical" evidence="2">
    <location>
        <begin position="845"/>
        <end position="864"/>
    </location>
</feature>
<keyword evidence="4" id="KW-1185">Reference proteome</keyword>
<sequence>MAAALGSPLLDVSSEADRIGALDEEEALRAEIAFVAERAALLGAAAGAPRDAIAVCVSGGGIRSAAVACGLLWRLSVVGALRRVEHISCVSGGGFVGAAYVSQIVAMAAAAPPREAAPAGEAPPPSGGGAAAARALDGFYAAALEATVLRMQARCNWLVGTTPRERFTALAAVPALAALAPIVWLAALTVPLAMWADLGAGHALRALACEPDARAARRDAAALLLAGWEARVCAASVAALLVIGVGELVPYASRFLARRAAAPRYAGWRAWKACHQLASRSLLVATLLLATNALALALQQRELGVLSVPSPAPMAAAARAELGDALACACAQYAAGGARGPHGARACVDDPTRWGVRWPPPAPPLARAAGGPAGARGAGGPAGARGAGGAWARARAANSSDAEEAAAACAARAPTELAATLERLAVPTAVYAAYSVLATCALLLLLAVALGGAGVASLMCAAVGPLVLVYSVARVAQWRVFGPLTGQPLRGLGLEGVMRRLGEAGWFGAGAGGGGGGGGSHLSAAAAAAASNAAAHGADLPSFSLAQWQALQVCTTAVTLLLLPLLPRCGSILRIHFTRRLVRAFFASGADFAWEAAASCAHAPQLTLGCTISDYQRPADARHFAPFSIGTHFLGSARSGYLPIGACSQPLTVGMALGISSAALDPTGDMLLAAKPDRASTRFWLTVLGLTLGDWLKFGAPRGRATDKRARAARWRGAHAWFAREARARGDKGARRAGAGASVGAGAAALAPASAVVGAAAAPGMAGASGEPGARACAERAPARARAPWSRRWQRLPAAPDASQWAELLLCATILLVLLALNFEFGGARRAGPPAAAPPPPSACALVGPAWLFLGAALGGYWVCSFFGSFDRFRWAQSGHVIRQLRSVLLLVHKAVGPPPFLRLSDGGLCENTGLLALLARRHRWIVAVDASHDPRASLATVRNALRAAADRRLCSLYDPECPGRDVDVALAQLARGERSHLRLAIRYGWAAEEELGYRGELFLIKVGAPRADDAPVPPPISADELARGPAVPPTANARLPFPRAELRGCCCESCHALCSRAGCGERFPFYSSAAQCFTPALFSAFARLGYELATPTVDHLLRRQRECDGEAAGRRHEGAPTS</sequence>